<comment type="cofactor">
    <cofactor evidence="1">
        <name>Mg(2+)</name>
        <dbReference type="ChEBI" id="CHEBI:18420"/>
    </cofactor>
</comment>
<comment type="catalytic activity">
    <reaction evidence="6">
        <text>psi-UMP + H2O = pseudouridine + phosphate</text>
        <dbReference type="Rhea" id="RHEA:10944"/>
        <dbReference type="ChEBI" id="CHEBI:15377"/>
        <dbReference type="ChEBI" id="CHEBI:17802"/>
        <dbReference type="ChEBI" id="CHEBI:43474"/>
        <dbReference type="ChEBI" id="CHEBI:58380"/>
        <dbReference type="EC" id="3.1.3.96"/>
    </reaction>
</comment>
<dbReference type="SFLD" id="SFLDG01135">
    <property type="entry name" value="C1.5.6:_HAD__Beta-PGM__Phospha"/>
    <property type="match status" value="1"/>
</dbReference>
<dbReference type="InterPro" id="IPR023214">
    <property type="entry name" value="HAD_sf"/>
</dbReference>
<evidence type="ECO:0000256" key="3">
    <source>
        <dbReference type="ARBA" id="ARBA00022723"/>
    </source>
</evidence>
<dbReference type="EC" id="3.1.3.96" evidence="7"/>
<evidence type="ECO:0000256" key="5">
    <source>
        <dbReference type="ARBA" id="ARBA00022842"/>
    </source>
</evidence>
<comment type="similarity">
    <text evidence="2">Belongs to the HAD-like hydrolase superfamily. CbbY/CbbZ/Gph/YieH family.</text>
</comment>
<evidence type="ECO:0000256" key="7">
    <source>
        <dbReference type="ARBA" id="ARBA00066578"/>
    </source>
</evidence>
<dbReference type="SFLD" id="SFLDS00003">
    <property type="entry name" value="Haloacid_Dehalogenase"/>
    <property type="match status" value="1"/>
</dbReference>
<dbReference type="CDD" id="cd07529">
    <property type="entry name" value="HAD_AtGPP-like"/>
    <property type="match status" value="1"/>
</dbReference>
<keyword evidence="4" id="KW-0378">Hydrolase</keyword>
<accession>A0A9P0G553</accession>
<dbReference type="Proteomes" id="UP001153636">
    <property type="component" value="Chromosome 13"/>
</dbReference>
<dbReference type="PANTHER" id="PTHR18901">
    <property type="entry name" value="2-DEOXYGLUCOSE-6-PHOSPHATE PHOSPHATASE 2"/>
    <property type="match status" value="1"/>
</dbReference>
<keyword evidence="3" id="KW-0479">Metal-binding</keyword>
<dbReference type="GO" id="GO:0046872">
    <property type="term" value="F:metal ion binding"/>
    <property type="evidence" value="ECO:0007669"/>
    <property type="project" value="UniProtKB-KW"/>
</dbReference>
<gene>
    <name evidence="9" type="ORF">PSYICH_LOCUS3958</name>
</gene>
<dbReference type="OrthoDB" id="40579at2759"/>
<dbReference type="SFLD" id="SFLDG01129">
    <property type="entry name" value="C1.5:_HAD__Beta-PGM__Phosphata"/>
    <property type="match status" value="1"/>
</dbReference>
<dbReference type="NCBIfam" id="TIGR01509">
    <property type="entry name" value="HAD-SF-IA-v3"/>
    <property type="match status" value="1"/>
</dbReference>
<dbReference type="EMBL" id="OV651825">
    <property type="protein sequence ID" value="CAH1102439.1"/>
    <property type="molecule type" value="Genomic_DNA"/>
</dbReference>
<dbReference type="SUPFAM" id="SSF56784">
    <property type="entry name" value="HAD-like"/>
    <property type="match status" value="1"/>
</dbReference>
<dbReference type="GO" id="GO:1990738">
    <property type="term" value="F:pseudouridine 5'-phosphatase activity"/>
    <property type="evidence" value="ECO:0007669"/>
    <property type="project" value="UniProtKB-EC"/>
</dbReference>
<organism evidence="9 10">
    <name type="scientific">Psylliodes chrysocephalus</name>
    <dbReference type="NCBI Taxonomy" id="3402493"/>
    <lineage>
        <taxon>Eukaryota</taxon>
        <taxon>Metazoa</taxon>
        <taxon>Ecdysozoa</taxon>
        <taxon>Arthropoda</taxon>
        <taxon>Hexapoda</taxon>
        <taxon>Insecta</taxon>
        <taxon>Pterygota</taxon>
        <taxon>Neoptera</taxon>
        <taxon>Endopterygota</taxon>
        <taxon>Coleoptera</taxon>
        <taxon>Polyphaga</taxon>
        <taxon>Cucujiformia</taxon>
        <taxon>Chrysomeloidea</taxon>
        <taxon>Chrysomelidae</taxon>
        <taxon>Galerucinae</taxon>
        <taxon>Alticini</taxon>
        <taxon>Psylliodes</taxon>
    </lineage>
</organism>
<dbReference type="PANTHER" id="PTHR18901:SF38">
    <property type="entry name" value="PSEUDOURIDINE-5'-PHOSPHATASE"/>
    <property type="match status" value="1"/>
</dbReference>
<sequence length="234" mass="26265">MTTACRNLKKVTHVLFDMDGVLLDTETLYTQATQNILDNYGKKFSWEVKMQLMGLHGHEMAKKLVEIYELPLSPSEYYSLALKQYSALMPSCELMPGARHLVTHLKTHKIPIAVATSSSRESYDLKTKDHKEFFCMFDHIVTGASDPEVKQGKPSPDIFLVCASRFPDSPCSEKCLVFEDAPNGVLAAVRAGMQVIMVPDENIPPEHTKEAHVVIKNLEEAPIEYFGLPPLKKL</sequence>
<dbReference type="InterPro" id="IPR023198">
    <property type="entry name" value="PGP-like_dom2"/>
</dbReference>
<dbReference type="Gene3D" id="1.10.150.240">
    <property type="entry name" value="Putative phosphatase, domain 2"/>
    <property type="match status" value="1"/>
</dbReference>
<evidence type="ECO:0000256" key="8">
    <source>
        <dbReference type="ARBA" id="ARBA00083904"/>
    </source>
</evidence>
<name>A0A9P0G553_9CUCU</name>
<dbReference type="Gene3D" id="3.40.50.1000">
    <property type="entry name" value="HAD superfamily/HAD-like"/>
    <property type="match status" value="1"/>
</dbReference>
<evidence type="ECO:0000313" key="10">
    <source>
        <dbReference type="Proteomes" id="UP001153636"/>
    </source>
</evidence>
<evidence type="ECO:0000313" key="9">
    <source>
        <dbReference type="EMBL" id="CAH1102439.1"/>
    </source>
</evidence>
<dbReference type="FunFam" id="1.10.150.240:FF:000001">
    <property type="entry name" value="Haloacid dehalogenase-like hydrolase domain"/>
    <property type="match status" value="1"/>
</dbReference>
<evidence type="ECO:0000256" key="6">
    <source>
        <dbReference type="ARBA" id="ARBA00052504"/>
    </source>
</evidence>
<evidence type="ECO:0000256" key="1">
    <source>
        <dbReference type="ARBA" id="ARBA00001946"/>
    </source>
</evidence>
<dbReference type="InterPro" id="IPR036412">
    <property type="entry name" value="HAD-like_sf"/>
</dbReference>
<dbReference type="InterPro" id="IPR006439">
    <property type="entry name" value="HAD-SF_hydro_IA"/>
</dbReference>
<dbReference type="Pfam" id="PF13419">
    <property type="entry name" value="HAD_2"/>
    <property type="match status" value="1"/>
</dbReference>
<evidence type="ECO:0000256" key="4">
    <source>
        <dbReference type="ARBA" id="ARBA00022801"/>
    </source>
</evidence>
<protein>
    <recommendedName>
        <fullName evidence="7">pseudouridine 5'-phosphatase</fullName>
        <ecNumber evidence="7">3.1.3.96</ecNumber>
    </recommendedName>
    <alternativeName>
        <fullName evidence="8">Pseudouridine-5'-monophosphatase</fullName>
    </alternativeName>
</protein>
<dbReference type="FunFam" id="3.40.50.1000:FF:000055">
    <property type="entry name" value="Haloacid dehalogenase-like hydrolase family protein"/>
    <property type="match status" value="1"/>
</dbReference>
<evidence type="ECO:0000256" key="2">
    <source>
        <dbReference type="ARBA" id="ARBA00006171"/>
    </source>
</evidence>
<keyword evidence="5" id="KW-0460">Magnesium</keyword>
<dbReference type="InterPro" id="IPR041492">
    <property type="entry name" value="HAD_2"/>
</dbReference>
<proteinExistence type="inferred from homology"/>
<reference evidence="9" key="1">
    <citation type="submission" date="2022-01" db="EMBL/GenBank/DDBJ databases">
        <authorList>
            <person name="King R."/>
        </authorList>
    </citation>
    <scope>NUCLEOTIDE SEQUENCE</scope>
</reference>
<dbReference type="InterPro" id="IPR045228">
    <property type="entry name" value="Gpp1/Gpp2-like"/>
</dbReference>
<dbReference type="AlphaFoldDB" id="A0A9P0G553"/>
<keyword evidence="10" id="KW-1185">Reference proteome</keyword>